<organism evidence="1 2">
    <name type="scientific">Candidatus Methylocalor cossyra</name>
    <dbReference type="NCBI Taxonomy" id="3108543"/>
    <lineage>
        <taxon>Bacteria</taxon>
        <taxon>Pseudomonadati</taxon>
        <taxon>Pseudomonadota</taxon>
        <taxon>Gammaproteobacteria</taxon>
        <taxon>Methylococcales</taxon>
        <taxon>Methylococcaceae</taxon>
        <taxon>Candidatus Methylocalor</taxon>
    </lineage>
</organism>
<dbReference type="EMBL" id="OZ026884">
    <property type="protein sequence ID" value="CAL1239415.1"/>
    <property type="molecule type" value="Genomic_DNA"/>
</dbReference>
<gene>
    <name evidence="1" type="ORF">MECH1_V1_0639</name>
</gene>
<name>A0ABP1C5B1_9GAMM</name>
<reference evidence="1 2" key="1">
    <citation type="submission" date="2024-04" db="EMBL/GenBank/DDBJ databases">
        <authorList>
            <person name="Cremers G."/>
        </authorList>
    </citation>
    <scope>NUCLEOTIDE SEQUENCE [LARGE SCALE GENOMIC DNA]</scope>
    <source>
        <strain evidence="1">MeCH1-AG</strain>
    </source>
</reference>
<proteinExistence type="predicted"/>
<keyword evidence="2" id="KW-1185">Reference proteome</keyword>
<dbReference type="Proteomes" id="UP001497493">
    <property type="component" value="Chromosome"/>
</dbReference>
<sequence length="79" mass="9004">MALGRKIWLTDAALPKEFSDGILHRKGGWHTLRLVLLGRYHPWDETADRAGNSIPAHPCSPGKRRPPRQFFSGMEVRWG</sequence>
<evidence type="ECO:0000313" key="2">
    <source>
        <dbReference type="Proteomes" id="UP001497493"/>
    </source>
</evidence>
<protein>
    <submittedName>
        <fullName evidence="1">Uncharacterized protein</fullName>
    </submittedName>
</protein>
<accession>A0ABP1C5B1</accession>
<evidence type="ECO:0000313" key="1">
    <source>
        <dbReference type="EMBL" id="CAL1239415.1"/>
    </source>
</evidence>